<dbReference type="OrthoDB" id="3155837at2759"/>
<dbReference type="EMBL" id="AZST01000026">
    <property type="protein sequence ID" value="KEP54515.1"/>
    <property type="molecule type" value="Genomic_DNA"/>
</dbReference>
<organism evidence="3 4">
    <name type="scientific">Rhizoctonia solani 123E</name>
    <dbReference type="NCBI Taxonomy" id="1423351"/>
    <lineage>
        <taxon>Eukaryota</taxon>
        <taxon>Fungi</taxon>
        <taxon>Dikarya</taxon>
        <taxon>Basidiomycota</taxon>
        <taxon>Agaricomycotina</taxon>
        <taxon>Agaricomycetes</taxon>
        <taxon>Cantharellales</taxon>
        <taxon>Ceratobasidiaceae</taxon>
        <taxon>Rhizoctonia</taxon>
    </lineage>
</organism>
<feature type="region of interest" description="Disordered" evidence="1">
    <location>
        <begin position="371"/>
        <end position="404"/>
    </location>
</feature>
<keyword evidence="2 3" id="KW-0812">Transmembrane</keyword>
<dbReference type="PANTHER" id="PTHR40465">
    <property type="entry name" value="CHROMOSOME 1, WHOLE GENOME SHOTGUN SEQUENCE"/>
    <property type="match status" value="1"/>
</dbReference>
<name>A0A074SA70_9AGAM</name>
<dbReference type="HOGENOM" id="CLU_681766_0_0_1"/>
<protein>
    <submittedName>
        <fullName evidence="3">Putative transmembrane protein</fullName>
    </submittedName>
</protein>
<evidence type="ECO:0000256" key="2">
    <source>
        <dbReference type="SAM" id="Phobius"/>
    </source>
</evidence>
<keyword evidence="2" id="KW-0472">Membrane</keyword>
<sequence length="404" mass="44852">MKSRRGDCLVIDSHHQPTTSISSFRCTIYLTNATKWAPPTCILGNSFPNRTSPARHFRSVMTPWNFFHMSQDMMVLGSLLHCVFQGVLVALFPGVMSREREESWQFKTHIVIVNSLALGQTVIASMPAFSNDSNRNTGVRAPGFLPPLFNAFLALFVQAFYMLRCWKILGRRWLYILPYLALWSLANGGNFAMSVLNSNELRSDNQSSRQRIALGLWAFSSLVVDLLMTITTGFYLYKTRKGSSGYHQSVFFTAWNVIWAAAVPPMALIVAVIIDGYLIPDSEHEVATLLADLSGKIYALSLMITLAGRGYVRQKLSEVNIGRISSGGTAPHRSVHNDFAAIRARSVRYQQDQVLSSEIVTVQLEELAPGTNRVAGESVGDNNESDGEAAPSQYSKGDDTKFHL</sequence>
<keyword evidence="2" id="KW-1133">Transmembrane helix</keyword>
<feature type="transmembrane region" description="Helical" evidence="2">
    <location>
        <begin position="286"/>
        <end position="307"/>
    </location>
</feature>
<dbReference type="STRING" id="1423351.A0A074SA70"/>
<dbReference type="PANTHER" id="PTHR40465:SF1">
    <property type="entry name" value="DUF6534 DOMAIN-CONTAINING PROTEIN"/>
    <property type="match status" value="1"/>
</dbReference>
<comment type="caution">
    <text evidence="3">The sequence shown here is derived from an EMBL/GenBank/DDBJ whole genome shotgun (WGS) entry which is preliminary data.</text>
</comment>
<feature type="transmembrane region" description="Helical" evidence="2">
    <location>
        <begin position="73"/>
        <end position="96"/>
    </location>
</feature>
<dbReference type="AlphaFoldDB" id="A0A074SA70"/>
<feature type="transmembrane region" description="Helical" evidence="2">
    <location>
        <begin position="249"/>
        <end position="274"/>
    </location>
</feature>
<feature type="transmembrane region" description="Helical" evidence="2">
    <location>
        <begin position="141"/>
        <end position="161"/>
    </location>
</feature>
<gene>
    <name evidence="3" type="ORF">V565_016660</name>
</gene>
<proteinExistence type="predicted"/>
<accession>A0A074SA70</accession>
<dbReference type="Proteomes" id="UP000027456">
    <property type="component" value="Unassembled WGS sequence"/>
</dbReference>
<feature type="transmembrane region" description="Helical" evidence="2">
    <location>
        <begin position="108"/>
        <end position="129"/>
    </location>
</feature>
<feature type="transmembrane region" description="Helical" evidence="2">
    <location>
        <begin position="173"/>
        <end position="196"/>
    </location>
</feature>
<evidence type="ECO:0000313" key="3">
    <source>
        <dbReference type="EMBL" id="KEP54515.1"/>
    </source>
</evidence>
<feature type="transmembrane region" description="Helical" evidence="2">
    <location>
        <begin position="216"/>
        <end position="237"/>
    </location>
</feature>
<evidence type="ECO:0000313" key="4">
    <source>
        <dbReference type="Proteomes" id="UP000027456"/>
    </source>
</evidence>
<evidence type="ECO:0000256" key="1">
    <source>
        <dbReference type="SAM" id="MobiDB-lite"/>
    </source>
</evidence>
<keyword evidence="4" id="KW-1185">Reference proteome</keyword>
<reference evidence="3 4" key="1">
    <citation type="submission" date="2013-12" db="EMBL/GenBank/DDBJ databases">
        <authorList>
            <person name="Cubeta M."/>
            <person name="Pakala S."/>
            <person name="Fedorova N."/>
            <person name="Thomas E."/>
            <person name="Dean R."/>
            <person name="Jabaji S."/>
            <person name="Neate S."/>
            <person name="Toda T."/>
            <person name="Tavantzis S."/>
            <person name="Vilgalys R."/>
            <person name="Bharathan N."/>
            <person name="Pakala S."/>
            <person name="Losada L.S."/>
            <person name="Zafar N."/>
            <person name="Nierman W."/>
        </authorList>
    </citation>
    <scope>NUCLEOTIDE SEQUENCE [LARGE SCALE GENOMIC DNA]</scope>
    <source>
        <strain evidence="3 4">123E</strain>
    </source>
</reference>